<name>A0A8S5S572_9CAUD</name>
<dbReference type="EMBL" id="BK032530">
    <property type="protein sequence ID" value="DAF46089.1"/>
    <property type="molecule type" value="Genomic_DNA"/>
</dbReference>
<protein>
    <submittedName>
        <fullName evidence="1">Uncharacterized protein</fullName>
    </submittedName>
</protein>
<accession>A0A8S5S572</accession>
<reference evidence="1" key="1">
    <citation type="journal article" date="2021" name="Proc. Natl. Acad. Sci. U.S.A.">
        <title>A Catalog of Tens of Thousands of Viruses from Human Metagenomes Reveals Hidden Associations with Chronic Diseases.</title>
        <authorList>
            <person name="Tisza M.J."/>
            <person name="Buck C.B."/>
        </authorList>
    </citation>
    <scope>NUCLEOTIDE SEQUENCE</scope>
    <source>
        <strain evidence="1">Ctm7X10</strain>
    </source>
</reference>
<proteinExistence type="predicted"/>
<organism evidence="1">
    <name type="scientific">Siphoviridae sp. ctm7X10</name>
    <dbReference type="NCBI Taxonomy" id="2827929"/>
    <lineage>
        <taxon>Viruses</taxon>
        <taxon>Duplodnaviria</taxon>
        <taxon>Heunggongvirae</taxon>
        <taxon>Uroviricota</taxon>
        <taxon>Caudoviricetes</taxon>
    </lineage>
</organism>
<evidence type="ECO:0000313" key="1">
    <source>
        <dbReference type="EMBL" id="DAF46089.1"/>
    </source>
</evidence>
<sequence>MMRTIITLDAKKISKKAACEMYGEADVNKMIREAKEAFLEDPNEESTWWMGNGMLTVEFR</sequence>